<evidence type="ECO:0000313" key="1">
    <source>
        <dbReference type="EMBL" id="MDP9868250.1"/>
    </source>
</evidence>
<keyword evidence="2" id="KW-1185">Reference proteome</keyword>
<gene>
    <name evidence="1" type="ORF">J2S55_007516</name>
</gene>
<dbReference type="InterPro" id="IPR011009">
    <property type="entry name" value="Kinase-like_dom_sf"/>
</dbReference>
<dbReference type="Proteomes" id="UP001230426">
    <property type="component" value="Unassembled WGS sequence"/>
</dbReference>
<evidence type="ECO:0000313" key="2">
    <source>
        <dbReference type="Proteomes" id="UP001230426"/>
    </source>
</evidence>
<dbReference type="Gene3D" id="3.90.1200.10">
    <property type="match status" value="1"/>
</dbReference>
<organism evidence="1 2">
    <name type="scientific">Streptosporangium brasiliense</name>
    <dbReference type="NCBI Taxonomy" id="47480"/>
    <lineage>
        <taxon>Bacteria</taxon>
        <taxon>Bacillati</taxon>
        <taxon>Actinomycetota</taxon>
        <taxon>Actinomycetes</taxon>
        <taxon>Streptosporangiales</taxon>
        <taxon>Streptosporangiaceae</taxon>
        <taxon>Streptosporangium</taxon>
    </lineage>
</organism>
<protein>
    <recommendedName>
        <fullName evidence="3">Aminoglycoside phosphotransferase domain-containing protein</fullName>
    </recommendedName>
</protein>
<comment type="caution">
    <text evidence="1">The sequence shown here is derived from an EMBL/GenBank/DDBJ whole genome shotgun (WGS) entry which is preliminary data.</text>
</comment>
<name>A0ABT9RIV3_9ACTN</name>
<evidence type="ECO:0008006" key="3">
    <source>
        <dbReference type="Google" id="ProtNLM"/>
    </source>
</evidence>
<sequence>MRQLAGAAHRAEDAADLAWMLYVDAGQRYPLDFPPLLPGPQARGGLLHGWAELLRCGAADDPAAGLGPWERDRLGMPADLERVWVACTAGPSLVHGDIRPDDLLIRDSDDALMVVDWAQPSIGAAWQDVVDLIPHMIMAGHAPLDAEKTLGGVPAWHDLPGLVVTSYAAAYAGYWTRASKLSPPPGVPHLRAYQARAALAALAWTRARLAA</sequence>
<dbReference type="RefSeq" id="WP_306870902.1">
    <property type="nucleotide sequence ID" value="NZ_JAUSRB010000002.1"/>
</dbReference>
<proteinExistence type="predicted"/>
<reference evidence="1 2" key="1">
    <citation type="submission" date="2023-07" db="EMBL/GenBank/DDBJ databases">
        <title>Sequencing the genomes of 1000 actinobacteria strains.</title>
        <authorList>
            <person name="Klenk H.-P."/>
        </authorList>
    </citation>
    <scope>NUCLEOTIDE SEQUENCE [LARGE SCALE GENOMIC DNA]</scope>
    <source>
        <strain evidence="1 2">DSM 44109</strain>
    </source>
</reference>
<dbReference type="EMBL" id="JAUSRB010000002">
    <property type="protein sequence ID" value="MDP9868250.1"/>
    <property type="molecule type" value="Genomic_DNA"/>
</dbReference>
<dbReference type="SUPFAM" id="SSF56112">
    <property type="entry name" value="Protein kinase-like (PK-like)"/>
    <property type="match status" value="1"/>
</dbReference>
<accession>A0ABT9RIV3</accession>